<dbReference type="STRING" id="598659.NAMH_1291"/>
<dbReference type="SUPFAM" id="SSF54001">
    <property type="entry name" value="Cysteine proteinases"/>
    <property type="match status" value="1"/>
</dbReference>
<proteinExistence type="predicted"/>
<dbReference type="HOGENOM" id="CLU_057059_0_0_7"/>
<feature type="domain" description="Transglutaminase-like" evidence="1">
    <location>
        <begin position="207"/>
        <end position="285"/>
    </location>
</feature>
<sequence length="370" mass="42850">MKRRDFLKTGVALGTAAAMPSVVSANDEVRRFKVNYAFDIRYYEKEYPARLWNPLPFNADYQRVKFLKFAGNYNDYDINSMNEYNANTFYAEWNKSPNKKLVYLEMIIETKPRSVPIEKIEATSKQNLPIPEDVKKFLKPTEHIPTTGIIKALADRITQGKTDRFEKVKAIYYWCTKHTFRDNKVVGCGKGDVNKMVTQKDIEDIYKNGYYGGKCTDLSSLFTALTRAAGVPAREVFGIRLGKSHFSKALGKSDKNGFADITTWQHCRAEYYIPGAGWIPTDPADITKLELVEGRKYDDPKVQELIKRYLHSWEMNWVGFNHARDFVLYPKPTQYPLNMFGYPYAEVEDEVLNYYVPKSFAYKITSQELF</sequence>
<dbReference type="RefSeq" id="WP_012663634.1">
    <property type="nucleotide sequence ID" value="NC_012115.1"/>
</dbReference>
<dbReference type="Pfam" id="PF01841">
    <property type="entry name" value="Transglut_core"/>
    <property type="match status" value="1"/>
</dbReference>
<name>B9L5P6_NAUPA</name>
<dbReference type="AlphaFoldDB" id="B9L5P6"/>
<dbReference type="KEGG" id="nam:NAMH_1291"/>
<organism evidence="2 3">
    <name type="scientific">Nautilia profundicola (strain ATCC BAA-1463 / DSM 18972 / AmH)</name>
    <dbReference type="NCBI Taxonomy" id="598659"/>
    <lineage>
        <taxon>Bacteria</taxon>
        <taxon>Pseudomonadati</taxon>
        <taxon>Campylobacterota</taxon>
        <taxon>Epsilonproteobacteria</taxon>
        <taxon>Nautiliales</taxon>
        <taxon>Nautiliaceae</taxon>
        <taxon>Nautilia</taxon>
    </lineage>
</organism>
<evidence type="ECO:0000313" key="2">
    <source>
        <dbReference type="EMBL" id="ACM92262.1"/>
    </source>
</evidence>
<dbReference type="OrthoDB" id="9804872at2"/>
<dbReference type="Gene3D" id="3.10.620.30">
    <property type="match status" value="1"/>
</dbReference>
<dbReference type="EMBL" id="CP001279">
    <property type="protein sequence ID" value="ACM92262.1"/>
    <property type="molecule type" value="Genomic_DNA"/>
</dbReference>
<keyword evidence="3" id="KW-1185">Reference proteome</keyword>
<dbReference type="SMART" id="SM00460">
    <property type="entry name" value="TGc"/>
    <property type="match status" value="1"/>
</dbReference>
<dbReference type="InterPro" id="IPR038765">
    <property type="entry name" value="Papain-like_cys_pep_sf"/>
</dbReference>
<accession>B9L5P6</accession>
<dbReference type="PANTHER" id="PTHR38339:SF1">
    <property type="entry name" value="TRANSGLUTAMINASE-LIKE DOMAIN-CONTAINING PROTEIN"/>
    <property type="match status" value="1"/>
</dbReference>
<dbReference type="Proteomes" id="UP000000448">
    <property type="component" value="Chromosome"/>
</dbReference>
<dbReference type="InterPro" id="IPR002931">
    <property type="entry name" value="Transglutaminase-like"/>
</dbReference>
<dbReference type="PANTHER" id="PTHR38339">
    <property type="entry name" value="TRANSGLUTAMINASE DOMAIN PROTEIN"/>
    <property type="match status" value="1"/>
</dbReference>
<gene>
    <name evidence="2" type="ordered locus">NAMH_1291</name>
</gene>
<protein>
    <submittedName>
        <fullName evidence="2">Transglutaminase family protein</fullName>
    </submittedName>
</protein>
<evidence type="ECO:0000313" key="3">
    <source>
        <dbReference type="Proteomes" id="UP000000448"/>
    </source>
</evidence>
<reference evidence="2 3" key="1">
    <citation type="journal article" date="2009" name="PLoS Genet.">
        <title>Adaptations to submarine hydrothermal environments exemplified by the genome of Nautilia profundicola.</title>
        <authorList>
            <person name="Campbell B.J."/>
            <person name="Smith J.L."/>
            <person name="Hanson T.E."/>
            <person name="Klotz M.G."/>
            <person name="Stein L.Y."/>
            <person name="Lee C.K."/>
            <person name="Wu D."/>
            <person name="Robinson J.M."/>
            <person name="Khouri H.M."/>
            <person name="Eisen J.A."/>
            <person name="Cary S.C."/>
        </authorList>
    </citation>
    <scope>NUCLEOTIDE SEQUENCE [LARGE SCALE GENOMIC DNA]</scope>
    <source>
        <strain evidence="3">ATCC BAA-1463 / DSM 18972 / AmH</strain>
    </source>
</reference>
<dbReference type="eggNOG" id="COG1305">
    <property type="taxonomic scope" value="Bacteria"/>
</dbReference>
<evidence type="ECO:0000259" key="1">
    <source>
        <dbReference type="SMART" id="SM00460"/>
    </source>
</evidence>